<dbReference type="EMBL" id="CP113520">
    <property type="protein sequence ID" value="WAJ27411.1"/>
    <property type="molecule type" value="Genomic_DNA"/>
</dbReference>
<accession>A0ACD4NKY5</accession>
<name>A0ACD4NKY5_9HYPH</name>
<protein>
    <submittedName>
        <fullName evidence="1">Uncharacterized protein</fullName>
    </submittedName>
</protein>
<proteinExistence type="predicted"/>
<sequence length="145" mass="15955">MGDLNQREDFGEAGGREIASESLAHHPAMHGSVGLILRQARSITNHRRKLAFVVNGRHVEGGQERPALPGVHYVAALARDGFAALATLISKHEIGLRRVEEPEAGVGDRIARPYFFDTLSDDIVLFLEMTNGLDDYRPSRLKSQA</sequence>
<dbReference type="Proteomes" id="UP001163223">
    <property type="component" value="Chromosome"/>
</dbReference>
<keyword evidence="2" id="KW-1185">Reference proteome</keyword>
<reference evidence="1" key="1">
    <citation type="submission" date="2022-11" db="EMBL/GenBank/DDBJ databases">
        <title>beta-Carotene-producing bacterium, Jeongeuplla avenae sp. nov., alleviates the salt stress of Arabidopsis seedlings.</title>
        <authorList>
            <person name="Jiang L."/>
            <person name="Lee J."/>
        </authorList>
    </citation>
    <scope>NUCLEOTIDE SEQUENCE</scope>
    <source>
        <strain evidence="1">DY_R2A_6</strain>
    </source>
</reference>
<gene>
    <name evidence="1" type="ORF">OXU80_21575</name>
</gene>
<evidence type="ECO:0000313" key="2">
    <source>
        <dbReference type="Proteomes" id="UP001163223"/>
    </source>
</evidence>
<evidence type="ECO:0000313" key="1">
    <source>
        <dbReference type="EMBL" id="WAJ27411.1"/>
    </source>
</evidence>
<organism evidence="1 2">
    <name type="scientific">Antarcticirhabdus aurantiaca</name>
    <dbReference type="NCBI Taxonomy" id="2606717"/>
    <lineage>
        <taxon>Bacteria</taxon>
        <taxon>Pseudomonadati</taxon>
        <taxon>Pseudomonadota</taxon>
        <taxon>Alphaproteobacteria</taxon>
        <taxon>Hyphomicrobiales</taxon>
        <taxon>Aurantimonadaceae</taxon>
        <taxon>Antarcticirhabdus</taxon>
    </lineage>
</organism>